<protein>
    <submittedName>
        <fullName evidence="2">Meta-pathway phenol degradation-like protein</fullName>
    </submittedName>
</protein>
<accession>A0A158GY61</accession>
<dbReference type="Pfam" id="PF13557">
    <property type="entry name" value="Phenol_MetA_deg"/>
    <property type="match status" value="1"/>
</dbReference>
<feature type="chain" id="PRO_5008501721" evidence="1">
    <location>
        <begin position="24"/>
        <end position="308"/>
    </location>
</feature>
<evidence type="ECO:0000256" key="1">
    <source>
        <dbReference type="SAM" id="SignalP"/>
    </source>
</evidence>
<gene>
    <name evidence="2" type="ORF">AWB69_03568</name>
</gene>
<sequence length="308" mass="32411">MRKCCLYAVLTFAGICAAPSAMAYEVGYPGWSTPPGVTMTMNASAAPPGLYGLEEMYTAQAHRAGPGDPTGATPLRVASAVSALLWSPGWTFLGANYEALIVQPFTMADSGAPLNATSGGLHNTFISPGQLSWQLGNSGVYVKAGVGFTVPDGTISGANGLANPGAPWWIIQPAISASYLKYGWNLTGNFSVEMNTPNTKTGYRTGDILHADFTFTKQIGKWNIGPLASYIGQVSNDTSSAFYHNAINVDRYNLFALGGMVGYNFGPVSVNVWATKDVIATASGGPSGPDKATVPKGYKVFANMNFRF</sequence>
<reference evidence="2 3" key="1">
    <citation type="submission" date="2016-01" db="EMBL/GenBank/DDBJ databases">
        <authorList>
            <person name="Oliw E.H."/>
        </authorList>
    </citation>
    <scope>NUCLEOTIDE SEQUENCE [LARGE SCALE GENOMIC DNA]</scope>
    <source>
        <strain evidence="2">LMG 27134</strain>
    </source>
</reference>
<feature type="signal peptide" evidence="1">
    <location>
        <begin position="1"/>
        <end position="23"/>
    </location>
</feature>
<evidence type="ECO:0000313" key="2">
    <source>
        <dbReference type="EMBL" id="SAL36992.1"/>
    </source>
</evidence>
<dbReference type="InterPro" id="IPR025737">
    <property type="entry name" value="FApF"/>
</dbReference>
<organism evidence="2 3">
    <name type="scientific">Caballeronia udeis</name>
    <dbReference type="NCBI Taxonomy" id="1232866"/>
    <lineage>
        <taxon>Bacteria</taxon>
        <taxon>Pseudomonadati</taxon>
        <taxon>Pseudomonadota</taxon>
        <taxon>Betaproteobacteria</taxon>
        <taxon>Burkholderiales</taxon>
        <taxon>Burkholderiaceae</taxon>
        <taxon>Caballeronia</taxon>
    </lineage>
</organism>
<dbReference type="AlphaFoldDB" id="A0A158GY61"/>
<dbReference type="EMBL" id="FCOK02000022">
    <property type="protein sequence ID" value="SAL36992.1"/>
    <property type="molecule type" value="Genomic_DNA"/>
</dbReference>
<keyword evidence="1" id="KW-0732">Signal</keyword>
<name>A0A158GY61_9BURK</name>
<dbReference type="RefSeq" id="WP_197500263.1">
    <property type="nucleotide sequence ID" value="NZ_FCOK02000022.1"/>
</dbReference>
<proteinExistence type="predicted"/>
<dbReference type="Proteomes" id="UP000054683">
    <property type="component" value="Unassembled WGS sequence"/>
</dbReference>
<evidence type="ECO:0000313" key="3">
    <source>
        <dbReference type="Proteomes" id="UP000054683"/>
    </source>
</evidence>